<evidence type="ECO:0000256" key="8">
    <source>
        <dbReference type="ARBA" id="ARBA00023136"/>
    </source>
</evidence>
<feature type="compositionally biased region" description="Low complexity" evidence="9">
    <location>
        <begin position="21"/>
        <end position="34"/>
    </location>
</feature>
<keyword evidence="5" id="KW-0999">Mitochondrion inner membrane</keyword>
<comment type="similarity">
    <text evidence="2">Belongs to the COX20 family.</text>
</comment>
<sequence>MSTSTTANASTSTPTPPHDSPTPSSSATTTTSSKPGIFDALHTISPLEDIKKLPSIPCARYSLLFGIVAGVSVGALRFLFGSRRGGWATQQPRWSQVGVAANWAVGAWGFASLGAWETCRARQSAESARMAALVAEVKARRSARTGPKSARDPPEEAAIDAAPRIGGLLVGEHGREMLAQQQQQQRTPTMTGRAATGAADLKVEDPSSGGTTRRLV</sequence>
<evidence type="ECO:0000256" key="1">
    <source>
        <dbReference type="ARBA" id="ARBA00004273"/>
    </source>
</evidence>
<evidence type="ECO:0000256" key="4">
    <source>
        <dbReference type="ARBA" id="ARBA00022692"/>
    </source>
</evidence>
<accession>A0A238FBZ6</accession>
<gene>
    <name evidence="11" type="ORF">BQ2448_717</name>
</gene>
<evidence type="ECO:0000256" key="7">
    <source>
        <dbReference type="ARBA" id="ARBA00023128"/>
    </source>
</evidence>
<evidence type="ECO:0000256" key="2">
    <source>
        <dbReference type="ARBA" id="ARBA00009575"/>
    </source>
</evidence>
<dbReference type="GO" id="GO:0033617">
    <property type="term" value="P:mitochondrial respiratory chain complex IV assembly"/>
    <property type="evidence" value="ECO:0007669"/>
    <property type="project" value="InterPro"/>
</dbReference>
<evidence type="ECO:0000256" key="6">
    <source>
        <dbReference type="ARBA" id="ARBA00022989"/>
    </source>
</evidence>
<dbReference type="GO" id="GO:0005743">
    <property type="term" value="C:mitochondrial inner membrane"/>
    <property type="evidence" value="ECO:0007669"/>
    <property type="project" value="UniProtKB-SubCell"/>
</dbReference>
<feature type="transmembrane region" description="Helical" evidence="10">
    <location>
        <begin position="100"/>
        <end position="119"/>
    </location>
</feature>
<organism evidence="11 12">
    <name type="scientific">Microbotryum intermedium</name>
    <dbReference type="NCBI Taxonomy" id="269621"/>
    <lineage>
        <taxon>Eukaryota</taxon>
        <taxon>Fungi</taxon>
        <taxon>Dikarya</taxon>
        <taxon>Basidiomycota</taxon>
        <taxon>Pucciniomycotina</taxon>
        <taxon>Microbotryomycetes</taxon>
        <taxon>Microbotryales</taxon>
        <taxon>Microbotryaceae</taxon>
        <taxon>Microbotryum</taxon>
    </lineage>
</organism>
<evidence type="ECO:0000256" key="5">
    <source>
        <dbReference type="ARBA" id="ARBA00022792"/>
    </source>
</evidence>
<dbReference type="InterPro" id="IPR022533">
    <property type="entry name" value="Cox20"/>
</dbReference>
<keyword evidence="7" id="KW-0496">Mitochondrion</keyword>
<keyword evidence="8 10" id="KW-0472">Membrane</keyword>
<keyword evidence="4 10" id="KW-0812">Transmembrane</keyword>
<evidence type="ECO:0000256" key="9">
    <source>
        <dbReference type="SAM" id="MobiDB-lite"/>
    </source>
</evidence>
<keyword evidence="12" id="KW-1185">Reference proteome</keyword>
<dbReference type="Proteomes" id="UP000198372">
    <property type="component" value="Unassembled WGS sequence"/>
</dbReference>
<dbReference type="PANTHER" id="PTHR31586">
    <property type="entry name" value="CYTOCHROME C OXIDASE PROTEIN 20"/>
    <property type="match status" value="1"/>
</dbReference>
<evidence type="ECO:0000313" key="12">
    <source>
        <dbReference type="Proteomes" id="UP000198372"/>
    </source>
</evidence>
<keyword evidence="6 10" id="KW-1133">Transmembrane helix</keyword>
<dbReference type="OrthoDB" id="14603at2759"/>
<dbReference type="EMBL" id="FMSP01000003">
    <property type="protein sequence ID" value="SCV68596.1"/>
    <property type="molecule type" value="Genomic_DNA"/>
</dbReference>
<proteinExistence type="inferred from homology"/>
<comment type="subcellular location">
    <subcellularLocation>
        <location evidence="1">Mitochondrion inner membrane</location>
    </subcellularLocation>
</comment>
<evidence type="ECO:0000313" key="11">
    <source>
        <dbReference type="EMBL" id="SCV68596.1"/>
    </source>
</evidence>
<feature type="compositionally biased region" description="Low complexity" evidence="9">
    <location>
        <begin position="1"/>
        <end position="13"/>
    </location>
</feature>
<feature type="region of interest" description="Disordered" evidence="9">
    <location>
        <begin position="173"/>
        <end position="216"/>
    </location>
</feature>
<feature type="transmembrane region" description="Helical" evidence="10">
    <location>
        <begin position="61"/>
        <end position="80"/>
    </location>
</feature>
<dbReference type="AlphaFoldDB" id="A0A238FBZ6"/>
<dbReference type="Pfam" id="PF12597">
    <property type="entry name" value="Cox20"/>
    <property type="match status" value="1"/>
</dbReference>
<dbReference type="PANTHER" id="PTHR31586:SF1">
    <property type="entry name" value="CYTOCHROME C OXIDASE ASSEMBLY PROTEIN COX20, MITOCHONDRIAL"/>
    <property type="match status" value="1"/>
</dbReference>
<reference evidence="12" key="1">
    <citation type="submission" date="2016-09" db="EMBL/GenBank/DDBJ databases">
        <authorList>
            <person name="Jeantristanb JTB J.-T."/>
            <person name="Ricardo R."/>
        </authorList>
    </citation>
    <scope>NUCLEOTIDE SEQUENCE [LARGE SCALE GENOMIC DNA]</scope>
</reference>
<feature type="region of interest" description="Disordered" evidence="9">
    <location>
        <begin position="1"/>
        <end position="34"/>
    </location>
</feature>
<protein>
    <recommendedName>
        <fullName evidence="3">Cytochrome c oxidase assembly protein COX20, mitochondrial</fullName>
    </recommendedName>
</protein>
<evidence type="ECO:0000256" key="10">
    <source>
        <dbReference type="SAM" id="Phobius"/>
    </source>
</evidence>
<name>A0A238FBZ6_9BASI</name>
<evidence type="ECO:0000256" key="3">
    <source>
        <dbReference type="ARBA" id="ARBA00017689"/>
    </source>
</evidence>